<accession>A0A291M0K6</accession>
<dbReference type="GO" id="GO:0005524">
    <property type="term" value="F:ATP binding"/>
    <property type="evidence" value="ECO:0007669"/>
    <property type="project" value="UniProtKB-UniRule"/>
</dbReference>
<dbReference type="EC" id="2.7.7.-" evidence="8"/>
<comment type="catalytic activity">
    <reaction evidence="8">
        <text>L-seryl-[protein] + UTP = O-(5'-uridylyl)-L-seryl-[protein] + diphosphate</text>
        <dbReference type="Rhea" id="RHEA:64604"/>
        <dbReference type="Rhea" id="RHEA-COMP:9863"/>
        <dbReference type="Rhea" id="RHEA-COMP:16635"/>
        <dbReference type="ChEBI" id="CHEBI:29999"/>
        <dbReference type="ChEBI" id="CHEBI:33019"/>
        <dbReference type="ChEBI" id="CHEBI:46398"/>
        <dbReference type="ChEBI" id="CHEBI:156051"/>
    </reaction>
</comment>
<evidence type="ECO:0000256" key="1">
    <source>
        <dbReference type="ARBA" id="ARBA00009747"/>
    </source>
</evidence>
<evidence type="ECO:0000256" key="6">
    <source>
        <dbReference type="ARBA" id="ARBA00022840"/>
    </source>
</evidence>
<dbReference type="AlphaFoldDB" id="A0A291M0K6"/>
<keyword evidence="5 8" id="KW-0547">Nucleotide-binding</keyword>
<dbReference type="PANTHER" id="PTHR32057:SF14">
    <property type="entry name" value="PROTEIN ADENYLYLTRANSFERASE SELO, MITOCHONDRIAL"/>
    <property type="match status" value="1"/>
</dbReference>
<dbReference type="GO" id="GO:0000287">
    <property type="term" value="F:magnesium ion binding"/>
    <property type="evidence" value="ECO:0007669"/>
    <property type="project" value="UniProtKB-UniRule"/>
</dbReference>
<evidence type="ECO:0000313" key="9">
    <source>
        <dbReference type="EMBL" id="ATI42434.1"/>
    </source>
</evidence>
<dbReference type="RefSeq" id="WP_097373575.1">
    <property type="nucleotide sequence ID" value="NZ_CP021404.1"/>
</dbReference>
<feature type="binding site" evidence="8">
    <location>
        <position position="174"/>
    </location>
    <ligand>
        <name>ATP</name>
        <dbReference type="ChEBI" id="CHEBI:30616"/>
    </ligand>
</feature>
<dbReference type="EC" id="2.7.7.108" evidence="8"/>
<keyword evidence="10" id="KW-1185">Reference proteome</keyword>
<dbReference type="EMBL" id="CP021404">
    <property type="protein sequence ID" value="ATI42434.1"/>
    <property type="molecule type" value="Genomic_DNA"/>
</dbReference>
<dbReference type="Pfam" id="PF02696">
    <property type="entry name" value="SelO"/>
    <property type="match status" value="1"/>
</dbReference>
<keyword evidence="6 8" id="KW-0067">ATP-binding</keyword>
<comment type="cofactor">
    <cofactor evidence="8">
        <name>Mg(2+)</name>
        <dbReference type="ChEBI" id="CHEBI:18420"/>
    </cofactor>
    <cofactor evidence="8">
        <name>Mn(2+)</name>
        <dbReference type="ChEBI" id="CHEBI:29035"/>
    </cofactor>
</comment>
<dbReference type="PANTHER" id="PTHR32057">
    <property type="entry name" value="PROTEIN ADENYLYLTRANSFERASE SELO, MITOCHONDRIAL"/>
    <property type="match status" value="1"/>
</dbReference>
<dbReference type="NCBIfam" id="NF000658">
    <property type="entry name" value="PRK00029.1"/>
    <property type="match status" value="1"/>
</dbReference>
<organism evidence="9 10">
    <name type="scientific">Pacificitalea manganoxidans</name>
    <dbReference type="NCBI Taxonomy" id="1411902"/>
    <lineage>
        <taxon>Bacteria</taxon>
        <taxon>Pseudomonadati</taxon>
        <taxon>Pseudomonadota</taxon>
        <taxon>Alphaproteobacteria</taxon>
        <taxon>Rhodobacterales</taxon>
        <taxon>Paracoccaceae</taxon>
        <taxon>Pacificitalea</taxon>
    </lineage>
</organism>
<feature type="binding site" evidence="8">
    <location>
        <position position="88"/>
    </location>
    <ligand>
        <name>ATP</name>
        <dbReference type="ChEBI" id="CHEBI:30616"/>
    </ligand>
</feature>
<evidence type="ECO:0000256" key="2">
    <source>
        <dbReference type="ARBA" id="ARBA00022679"/>
    </source>
</evidence>
<dbReference type="OrthoDB" id="9776281at2"/>
<dbReference type="Proteomes" id="UP000219050">
    <property type="component" value="Chromosome"/>
</dbReference>
<feature type="binding site" evidence="8">
    <location>
        <position position="111"/>
    </location>
    <ligand>
        <name>ATP</name>
        <dbReference type="ChEBI" id="CHEBI:30616"/>
    </ligand>
</feature>
<evidence type="ECO:0000256" key="8">
    <source>
        <dbReference type="HAMAP-Rule" id="MF_00692"/>
    </source>
</evidence>
<proteinExistence type="inferred from homology"/>
<feature type="binding site" evidence="8">
    <location>
        <position position="256"/>
    </location>
    <ligand>
        <name>ATP</name>
        <dbReference type="ChEBI" id="CHEBI:30616"/>
    </ligand>
</feature>
<gene>
    <name evidence="8" type="primary">ydiU</name>
    <name evidence="8" type="synonym">selO</name>
    <name evidence="9" type="ORF">CBW24_10715</name>
</gene>
<keyword evidence="4 8" id="KW-0479">Metal-binding</keyword>
<dbReference type="KEGG" id="cmag:CBW24_10715"/>
<dbReference type="InterPro" id="IPR003846">
    <property type="entry name" value="SelO"/>
</dbReference>
<sequence>MTLHFPFDNTYAALPQRFHARMAPTPVAAPRLLLLNDALARELRLDPDALRGADGVQVLAGNAVPEGADPLAQAYAGHQFGGWSPQLGDGRAILLGEIIDTEGRRRDLQLKGSGRTPFSRNGDGRAWLGPVLREYIVSEAMAAQGIPTTRALAATATGETVQRERGLPGAILARVAASHIRVGTFQFFAARGDTDALRLLTDHVIARHYPQADGPLGLLDAVIGAQATLLARWMGVGFIHGVMNTDNCGIAGETIDYGPCAFMDTYVPEQVFSSIDHYGRYAYNRQPEIAAWNLAQLATALLPIMSEDRDAAIAQAQEAVDGFAARFQSAYMAEFRAKLGIAPDSQDDSDLVLISDLMTLMAEERADFTNTFRALAESDASTAADPRDQFLDPSRFDAWRARWQARLAAENDPHTRMRATNPALIPRNHRIEQAIAAAVSGDLAPSERLVQALARPFDPAPGTADLRNPPLQSELVRQTFCGT</sequence>
<protein>
    <recommendedName>
        <fullName evidence="8">Protein nucleotidyltransferase YdiU</fullName>
        <ecNumber evidence="8">2.7.7.-</ecNumber>
    </recommendedName>
    <alternativeName>
        <fullName evidence="8">Protein adenylyltransferase YdiU</fullName>
        <ecNumber evidence="8">2.7.7.108</ecNumber>
    </alternativeName>
    <alternativeName>
        <fullName evidence="8">Protein uridylyltransferase YdiU</fullName>
        <ecNumber evidence="8">2.7.7.-</ecNumber>
    </alternativeName>
</protein>
<comment type="function">
    <text evidence="8">Nucleotidyltransferase involved in the post-translational modification of proteins. It can catalyze the addition of adenosine monophosphate (AMP) or uridine monophosphate (UMP) to a protein, resulting in modifications known as AMPylation and UMPylation.</text>
</comment>
<feature type="binding site" evidence="8">
    <location>
        <position position="124"/>
    </location>
    <ligand>
        <name>ATP</name>
        <dbReference type="ChEBI" id="CHEBI:30616"/>
    </ligand>
</feature>
<reference evidence="9 10" key="1">
    <citation type="submission" date="2017-05" db="EMBL/GenBank/DDBJ databases">
        <title>Comparative genomic and metabolic analysis of manganese-oxidizing mechanisms in Celeribater manganoxidans DY25T: its adaption to the environment of polymetallic nodule.</title>
        <authorList>
            <person name="Wang X."/>
        </authorList>
    </citation>
    <scope>NUCLEOTIDE SEQUENCE [LARGE SCALE GENOMIC DNA]</scope>
    <source>
        <strain evidence="9 10">DY25</strain>
    </source>
</reference>
<comment type="catalytic activity">
    <reaction evidence="8">
        <text>L-histidyl-[protein] + UTP = N(tele)-(5'-uridylyl)-L-histidyl-[protein] + diphosphate</text>
        <dbReference type="Rhea" id="RHEA:83891"/>
        <dbReference type="Rhea" id="RHEA-COMP:9745"/>
        <dbReference type="Rhea" id="RHEA-COMP:20239"/>
        <dbReference type="ChEBI" id="CHEBI:29979"/>
        <dbReference type="ChEBI" id="CHEBI:33019"/>
        <dbReference type="ChEBI" id="CHEBI:46398"/>
        <dbReference type="ChEBI" id="CHEBI:233474"/>
    </reaction>
</comment>
<feature type="binding site" evidence="8">
    <location>
        <position position="91"/>
    </location>
    <ligand>
        <name>ATP</name>
        <dbReference type="ChEBI" id="CHEBI:30616"/>
    </ligand>
</feature>
<comment type="catalytic activity">
    <reaction evidence="8">
        <text>L-threonyl-[protein] + ATP = 3-O-(5'-adenylyl)-L-threonyl-[protein] + diphosphate</text>
        <dbReference type="Rhea" id="RHEA:54292"/>
        <dbReference type="Rhea" id="RHEA-COMP:11060"/>
        <dbReference type="Rhea" id="RHEA-COMP:13847"/>
        <dbReference type="ChEBI" id="CHEBI:30013"/>
        <dbReference type="ChEBI" id="CHEBI:30616"/>
        <dbReference type="ChEBI" id="CHEBI:33019"/>
        <dbReference type="ChEBI" id="CHEBI:138113"/>
        <dbReference type="EC" id="2.7.7.108"/>
    </reaction>
</comment>
<keyword evidence="7 8" id="KW-0460">Magnesium</keyword>
<evidence type="ECO:0000256" key="7">
    <source>
        <dbReference type="ARBA" id="ARBA00022842"/>
    </source>
</evidence>
<keyword evidence="8" id="KW-0464">Manganese</keyword>
<feature type="binding site" evidence="8">
    <location>
        <position position="123"/>
    </location>
    <ligand>
        <name>ATP</name>
        <dbReference type="ChEBI" id="CHEBI:30616"/>
    </ligand>
</feature>
<feature type="binding site" evidence="8">
    <location>
        <position position="247"/>
    </location>
    <ligand>
        <name>Mg(2+)</name>
        <dbReference type="ChEBI" id="CHEBI:18420"/>
    </ligand>
</feature>
<comment type="similarity">
    <text evidence="1 8">Belongs to the SELO family.</text>
</comment>
<evidence type="ECO:0000313" key="10">
    <source>
        <dbReference type="Proteomes" id="UP000219050"/>
    </source>
</evidence>
<comment type="catalytic activity">
    <reaction evidence="8">
        <text>L-seryl-[protein] + ATP = 3-O-(5'-adenylyl)-L-seryl-[protein] + diphosphate</text>
        <dbReference type="Rhea" id="RHEA:58120"/>
        <dbReference type="Rhea" id="RHEA-COMP:9863"/>
        <dbReference type="Rhea" id="RHEA-COMP:15073"/>
        <dbReference type="ChEBI" id="CHEBI:29999"/>
        <dbReference type="ChEBI" id="CHEBI:30616"/>
        <dbReference type="ChEBI" id="CHEBI:33019"/>
        <dbReference type="ChEBI" id="CHEBI:142516"/>
        <dbReference type="EC" id="2.7.7.108"/>
    </reaction>
</comment>
<keyword evidence="2 8" id="KW-0808">Transferase</keyword>
<evidence type="ECO:0000256" key="5">
    <source>
        <dbReference type="ARBA" id="ARBA00022741"/>
    </source>
</evidence>
<dbReference type="HAMAP" id="MF_00692">
    <property type="entry name" value="SelO"/>
    <property type="match status" value="1"/>
</dbReference>
<evidence type="ECO:0000256" key="3">
    <source>
        <dbReference type="ARBA" id="ARBA00022695"/>
    </source>
</evidence>
<comment type="catalytic activity">
    <reaction evidence="8">
        <text>L-tyrosyl-[protein] + ATP = O-(5'-adenylyl)-L-tyrosyl-[protein] + diphosphate</text>
        <dbReference type="Rhea" id="RHEA:54288"/>
        <dbReference type="Rhea" id="RHEA-COMP:10136"/>
        <dbReference type="Rhea" id="RHEA-COMP:13846"/>
        <dbReference type="ChEBI" id="CHEBI:30616"/>
        <dbReference type="ChEBI" id="CHEBI:33019"/>
        <dbReference type="ChEBI" id="CHEBI:46858"/>
        <dbReference type="ChEBI" id="CHEBI:83624"/>
        <dbReference type="EC" id="2.7.7.108"/>
    </reaction>
</comment>
<dbReference type="GO" id="GO:0070733">
    <property type="term" value="F:AMPylase activity"/>
    <property type="evidence" value="ECO:0007669"/>
    <property type="project" value="UniProtKB-EC"/>
</dbReference>
<feature type="binding site" evidence="8">
    <location>
        <position position="181"/>
    </location>
    <ligand>
        <name>ATP</name>
        <dbReference type="ChEBI" id="CHEBI:30616"/>
    </ligand>
</feature>
<name>A0A291M0K6_9RHOB</name>
<feature type="active site" description="Proton acceptor" evidence="8">
    <location>
        <position position="246"/>
    </location>
</feature>
<comment type="catalytic activity">
    <reaction evidence="8">
        <text>L-tyrosyl-[protein] + UTP = O-(5'-uridylyl)-L-tyrosyl-[protein] + diphosphate</text>
        <dbReference type="Rhea" id="RHEA:83887"/>
        <dbReference type="Rhea" id="RHEA-COMP:10136"/>
        <dbReference type="Rhea" id="RHEA-COMP:20238"/>
        <dbReference type="ChEBI" id="CHEBI:33019"/>
        <dbReference type="ChEBI" id="CHEBI:46398"/>
        <dbReference type="ChEBI" id="CHEBI:46858"/>
        <dbReference type="ChEBI" id="CHEBI:90602"/>
    </reaction>
</comment>
<evidence type="ECO:0000256" key="4">
    <source>
        <dbReference type="ARBA" id="ARBA00022723"/>
    </source>
</evidence>
<keyword evidence="3 8" id="KW-0548">Nucleotidyltransferase</keyword>
<feature type="binding site" evidence="8">
    <location>
        <position position="256"/>
    </location>
    <ligand>
        <name>Mg(2+)</name>
        <dbReference type="ChEBI" id="CHEBI:18420"/>
    </ligand>
</feature>
<feature type="binding site" evidence="8">
    <location>
        <position position="90"/>
    </location>
    <ligand>
        <name>ATP</name>
        <dbReference type="ChEBI" id="CHEBI:30616"/>
    </ligand>
</feature>
<dbReference type="GO" id="GO:0030145">
    <property type="term" value="F:manganese ion binding"/>
    <property type="evidence" value="ECO:0007669"/>
    <property type="project" value="UniProtKB-UniRule"/>
</dbReference>